<organism evidence="2 3">
    <name type="scientific">Halorarum salinum</name>
    <dbReference type="NCBI Taxonomy" id="2743089"/>
    <lineage>
        <taxon>Archaea</taxon>
        <taxon>Methanobacteriati</taxon>
        <taxon>Methanobacteriota</taxon>
        <taxon>Stenosarchaea group</taxon>
        <taxon>Halobacteria</taxon>
        <taxon>Halobacteriales</taxon>
        <taxon>Haloferacaceae</taxon>
        <taxon>Halorarum</taxon>
    </lineage>
</organism>
<dbReference type="EMBL" id="CP058579">
    <property type="protein sequence ID" value="QLG63931.1"/>
    <property type="molecule type" value="Genomic_DNA"/>
</dbReference>
<dbReference type="InterPro" id="IPR002734">
    <property type="entry name" value="RibDG_C"/>
</dbReference>
<protein>
    <submittedName>
        <fullName evidence="2">Dihydrofolate reductase family protein</fullName>
    </submittedName>
</protein>
<proteinExistence type="predicted"/>
<gene>
    <name evidence="2" type="ORF">HUG12_00110</name>
</gene>
<dbReference type="AlphaFoldDB" id="A0A7D5LDB6"/>
<dbReference type="KEGG" id="halu:HUG12_00110"/>
<accession>A0A7D5LDB6</accession>
<dbReference type="InterPro" id="IPR050765">
    <property type="entry name" value="Riboflavin_Biosynth_HTPR"/>
</dbReference>
<dbReference type="PANTHER" id="PTHR38011:SF12">
    <property type="entry name" value="BIFUNCTIONAL DEAMINASE-REDUCTASE DOMAIN PROTEIN"/>
    <property type="match status" value="1"/>
</dbReference>
<dbReference type="Gene3D" id="3.40.430.10">
    <property type="entry name" value="Dihydrofolate Reductase, subunit A"/>
    <property type="match status" value="1"/>
</dbReference>
<dbReference type="Pfam" id="PF01872">
    <property type="entry name" value="RibD_C"/>
    <property type="match status" value="1"/>
</dbReference>
<dbReference type="Proteomes" id="UP000509626">
    <property type="component" value="Chromosome"/>
</dbReference>
<dbReference type="SUPFAM" id="SSF53597">
    <property type="entry name" value="Dihydrofolate reductase-like"/>
    <property type="match status" value="1"/>
</dbReference>
<dbReference type="InterPro" id="IPR024072">
    <property type="entry name" value="DHFR-like_dom_sf"/>
</dbReference>
<sequence>MGAVFVDMSMSLDGYIAGPNDSQENPLGDGGERLHEWVFELQSWRERQGLDGGETNRDSEIVVESFETVGAFVMGRRMFDNDDGPWGDDPFEGPWGDDLPFGAPVFILTHHGREPLETYGGTTFHSVTEGIERALERTEEAAGDGDVRISGGADVVRQYVETGLVDEIQLQVVPVLLGDGIRSFEHLGTRPIELERTRIVGSPNVTHLRFRVVNEGATESEDR</sequence>
<feature type="domain" description="Bacterial bifunctional deaminase-reductase C-terminal" evidence="1">
    <location>
        <begin position="4"/>
        <end position="199"/>
    </location>
</feature>
<evidence type="ECO:0000313" key="3">
    <source>
        <dbReference type="Proteomes" id="UP000509626"/>
    </source>
</evidence>
<dbReference type="GO" id="GO:0008703">
    <property type="term" value="F:5-amino-6-(5-phosphoribosylamino)uracil reductase activity"/>
    <property type="evidence" value="ECO:0007669"/>
    <property type="project" value="InterPro"/>
</dbReference>
<evidence type="ECO:0000259" key="1">
    <source>
        <dbReference type="Pfam" id="PF01872"/>
    </source>
</evidence>
<dbReference type="GO" id="GO:0009231">
    <property type="term" value="P:riboflavin biosynthetic process"/>
    <property type="evidence" value="ECO:0007669"/>
    <property type="project" value="InterPro"/>
</dbReference>
<reference evidence="2 3" key="1">
    <citation type="submission" date="2020-06" db="EMBL/GenBank/DDBJ databases">
        <title>NJ-3-1, isolated from saline soil.</title>
        <authorList>
            <person name="Cui H.L."/>
            <person name="Shi X."/>
        </authorList>
    </citation>
    <scope>NUCLEOTIDE SEQUENCE [LARGE SCALE GENOMIC DNA]</scope>
    <source>
        <strain evidence="2 3">NJ-3-1</strain>
    </source>
</reference>
<evidence type="ECO:0000313" key="2">
    <source>
        <dbReference type="EMBL" id="QLG63931.1"/>
    </source>
</evidence>
<dbReference type="PANTHER" id="PTHR38011">
    <property type="entry name" value="DIHYDROFOLATE REDUCTASE FAMILY PROTEIN (AFU_ORTHOLOGUE AFUA_8G06820)"/>
    <property type="match status" value="1"/>
</dbReference>
<name>A0A7D5LDB6_9EURY</name>
<keyword evidence="3" id="KW-1185">Reference proteome</keyword>